<evidence type="ECO:0000256" key="3">
    <source>
        <dbReference type="ARBA" id="ARBA00022571"/>
    </source>
</evidence>
<evidence type="ECO:0000256" key="9">
    <source>
        <dbReference type="HAMAP-Rule" id="MF_01106"/>
    </source>
</evidence>
<dbReference type="GO" id="GO:0004042">
    <property type="term" value="F:L-glutamate N-acetyltransferase activity"/>
    <property type="evidence" value="ECO:0007669"/>
    <property type="project" value="UniProtKB-UniRule"/>
</dbReference>
<dbReference type="Gene3D" id="3.10.20.340">
    <property type="entry name" value="ArgJ beta chain, C-terminal domain"/>
    <property type="match status" value="1"/>
</dbReference>
<evidence type="ECO:0000256" key="8">
    <source>
        <dbReference type="ARBA" id="ARBA00049439"/>
    </source>
</evidence>
<dbReference type="AlphaFoldDB" id="A0AAE2YP86"/>
<dbReference type="FunFam" id="3.10.20.340:FF:000001">
    <property type="entry name" value="Arginine biosynthesis bifunctional protein ArgJ, chloroplastic"/>
    <property type="match status" value="1"/>
</dbReference>
<feature type="site" description="Involved in the stabilization of negative charge on the oxyanion by the formation of the oxyanion hole" evidence="9">
    <location>
        <position position="118"/>
    </location>
</feature>
<comment type="catalytic activity">
    <reaction evidence="8 9">
        <text>N(2)-acetyl-L-ornithine + L-glutamate = N-acetyl-L-glutamate + L-ornithine</text>
        <dbReference type="Rhea" id="RHEA:15349"/>
        <dbReference type="ChEBI" id="CHEBI:29985"/>
        <dbReference type="ChEBI" id="CHEBI:44337"/>
        <dbReference type="ChEBI" id="CHEBI:46911"/>
        <dbReference type="ChEBI" id="CHEBI:57805"/>
        <dbReference type="EC" id="2.3.1.35"/>
    </reaction>
</comment>
<evidence type="ECO:0000256" key="4">
    <source>
        <dbReference type="ARBA" id="ARBA00022605"/>
    </source>
</evidence>
<dbReference type="SUPFAM" id="SSF56266">
    <property type="entry name" value="DmpA/ArgJ-like"/>
    <property type="match status" value="1"/>
</dbReference>
<dbReference type="InterPro" id="IPR042195">
    <property type="entry name" value="ArgJ_beta_C"/>
</dbReference>
<feature type="site" description="Cleavage; by autolysis" evidence="9">
    <location>
        <begin position="191"/>
        <end position="192"/>
    </location>
</feature>
<evidence type="ECO:0000313" key="10">
    <source>
        <dbReference type="EMBL" id="MBU2787726.1"/>
    </source>
</evidence>
<keyword evidence="11" id="KW-1185">Reference proteome</keyword>
<name>A0AAE2YP86_9PROT</name>
<protein>
    <recommendedName>
        <fullName evidence="9">Arginine biosynthesis bifunctional protein ArgJ</fullName>
    </recommendedName>
    <domain>
        <recommendedName>
            <fullName evidence="9">Glutamate N-acetyltransferase</fullName>
            <ecNumber evidence="9">2.3.1.35</ecNumber>
        </recommendedName>
        <alternativeName>
            <fullName evidence="9">Ornithine acetyltransferase</fullName>
            <shortName evidence="9">OATase</shortName>
        </alternativeName>
        <alternativeName>
            <fullName evidence="9">Ornithine transacetylase</fullName>
        </alternativeName>
    </domain>
    <domain>
        <recommendedName>
            <fullName evidence="9">Amino-acid acetyltransferase</fullName>
            <ecNumber evidence="9">2.3.1.1</ecNumber>
        </recommendedName>
        <alternativeName>
            <fullName evidence="9">N-acetylglutamate synthase</fullName>
            <shortName evidence="9">AGSase</shortName>
        </alternativeName>
    </domain>
    <component>
        <recommendedName>
            <fullName evidence="9">Arginine biosynthesis bifunctional protein ArgJ alpha chain</fullName>
        </recommendedName>
    </component>
    <component>
        <recommendedName>
            <fullName evidence="9">Arginine biosynthesis bifunctional protein ArgJ beta chain</fullName>
        </recommendedName>
    </component>
</protein>
<dbReference type="FunFam" id="3.60.70.12:FF:000001">
    <property type="entry name" value="Arginine biosynthesis bifunctional protein ArgJ, chloroplastic"/>
    <property type="match status" value="1"/>
</dbReference>
<comment type="pathway">
    <text evidence="9">Amino-acid biosynthesis; L-arginine biosynthesis; L-ornithine and N-acetyl-L-glutamate from L-glutamate and N(2)-acetyl-L-ornithine (cyclic): step 1/1.</text>
</comment>
<dbReference type="Proteomes" id="UP001197378">
    <property type="component" value="Unassembled WGS sequence"/>
</dbReference>
<dbReference type="PANTHER" id="PTHR23100:SF0">
    <property type="entry name" value="ARGININE BIOSYNTHESIS BIFUNCTIONAL PROTEIN ARGJ, MITOCHONDRIAL"/>
    <property type="match status" value="1"/>
</dbReference>
<feature type="active site" description="Nucleophile" evidence="9">
    <location>
        <position position="192"/>
    </location>
</feature>
<dbReference type="InterPro" id="IPR016117">
    <property type="entry name" value="ArgJ-like_dom_sf"/>
</dbReference>
<feature type="chain" id="PRO_5041754982" description="Arginine biosynthesis bifunctional protein ArgJ beta chain" evidence="9">
    <location>
        <begin position="192"/>
        <end position="405"/>
    </location>
</feature>
<keyword evidence="9" id="KW-0511">Multifunctional enzyme</keyword>
<feature type="chain" id="PRO_5041754981" description="Arginine biosynthesis bifunctional protein ArgJ alpha chain" evidence="9">
    <location>
        <begin position="1"/>
        <end position="191"/>
    </location>
</feature>
<keyword evidence="5 9" id="KW-0808">Transferase</keyword>
<feature type="binding site" evidence="9">
    <location>
        <position position="276"/>
    </location>
    <ligand>
        <name>substrate</name>
    </ligand>
</feature>
<dbReference type="Pfam" id="PF01960">
    <property type="entry name" value="ArgJ"/>
    <property type="match status" value="1"/>
</dbReference>
<dbReference type="PANTHER" id="PTHR23100">
    <property type="entry name" value="ARGININE BIOSYNTHESIS BIFUNCTIONAL PROTEIN ARGJ"/>
    <property type="match status" value="1"/>
</dbReference>
<dbReference type="InterPro" id="IPR002813">
    <property type="entry name" value="Arg_biosynth_ArgJ"/>
</dbReference>
<dbReference type="NCBIfam" id="NF003802">
    <property type="entry name" value="PRK05388.1"/>
    <property type="match status" value="1"/>
</dbReference>
<dbReference type="EC" id="2.3.1.1" evidence="9"/>
<proteinExistence type="inferred from homology"/>
<keyword evidence="9" id="KW-0963">Cytoplasm</keyword>
<dbReference type="CDD" id="cd02152">
    <property type="entry name" value="OAT"/>
    <property type="match status" value="1"/>
</dbReference>
<dbReference type="GO" id="GO:0004358">
    <property type="term" value="F:L-glutamate N-acetyltransferase activity, acting on acetyl-L-ornithine as donor"/>
    <property type="evidence" value="ECO:0007669"/>
    <property type="project" value="UniProtKB-UniRule"/>
</dbReference>
<comment type="function">
    <text evidence="9">Catalyzes two activities which are involved in the cyclic version of arginine biosynthesis: the synthesis of N-acetylglutamate from glutamate and acetyl-CoA as the acetyl donor, and of ornithine by transacetylation between N(2)-acetylornithine and glutamate.</text>
</comment>
<accession>A0AAE2YP86</accession>
<evidence type="ECO:0000256" key="1">
    <source>
        <dbReference type="ARBA" id="ARBA00006774"/>
    </source>
</evidence>
<reference evidence="10" key="1">
    <citation type="journal article" date="2021" name="ISME J.">
        <title>Genomic evolution of the class Acidithiobacillia: deep-branching Proteobacteria living in extreme acidic conditions.</title>
        <authorList>
            <person name="Moya-Beltran A."/>
            <person name="Beard S."/>
            <person name="Rojas-Villalobos C."/>
            <person name="Issotta F."/>
            <person name="Gallardo Y."/>
            <person name="Ulloa R."/>
            <person name="Giaveno A."/>
            <person name="Degli Esposti M."/>
            <person name="Johnson D.B."/>
            <person name="Quatrini R."/>
        </authorList>
    </citation>
    <scope>NUCLEOTIDE SEQUENCE</scope>
    <source>
        <strain evidence="10">VAN18-1</strain>
    </source>
</reference>
<dbReference type="GO" id="GO:0005737">
    <property type="term" value="C:cytoplasm"/>
    <property type="evidence" value="ECO:0007669"/>
    <property type="project" value="UniProtKB-SubCell"/>
</dbReference>
<comment type="pathway">
    <text evidence="9">Amino-acid biosynthesis; L-arginine biosynthesis; N(2)-acetyl-L-ornithine from L-glutamate: step 1/4.</text>
</comment>
<dbReference type="GO" id="GO:0006526">
    <property type="term" value="P:L-arginine biosynthetic process"/>
    <property type="evidence" value="ECO:0007669"/>
    <property type="project" value="UniProtKB-UniRule"/>
</dbReference>
<sequence>MPVALDPPRSLLPVAGVRLAIAEAQIRYAARRDLTLMELAPGTQVAGVFTRNRFRAAPVLVAEEHLATGQGIRALIINTGNANAGTGAAGLRAAEDSCRVVAAALGCTAQQVLPFSTGVIGEPIDLAGKIAAALPGCLPALAEDRWLEAADAIRTTDTVAKGASRQLNIAGKEVTVTGIAKGSGMIRPDMATMLAYIATDAALAPEALQPILKQAVNRSFNRITVDGDMSTNDACMLIATGRAGNLPLALGEADALIDAITEVATELAQAIVRDGEGASKFIPIRISGGRSVSECLQVAYRMAHSPLIKTAFFASDPNWGRLLAAIGSAGVEDLDVERVQIHLGDLCIVRNGARAAEYSEEAGQAVMARAEIPIHVDLGRGSAQEQIWTCDLSYDYVRINADYRS</sequence>
<dbReference type="EMBL" id="JAAXYO010000066">
    <property type="protein sequence ID" value="MBU2787726.1"/>
    <property type="molecule type" value="Genomic_DNA"/>
</dbReference>
<gene>
    <name evidence="9 10" type="primary">argJ</name>
    <name evidence="10" type="ORF">HFQ13_05845</name>
</gene>
<feature type="site" description="Involved in the stabilization of negative charge on the oxyanion by the formation of the oxyanion hole" evidence="9">
    <location>
        <position position="117"/>
    </location>
</feature>
<evidence type="ECO:0000256" key="6">
    <source>
        <dbReference type="ARBA" id="ARBA00022813"/>
    </source>
</evidence>
<dbReference type="NCBIfam" id="TIGR00120">
    <property type="entry name" value="ArgJ"/>
    <property type="match status" value="1"/>
</dbReference>
<evidence type="ECO:0000256" key="7">
    <source>
        <dbReference type="ARBA" id="ARBA00023315"/>
    </source>
</evidence>
<evidence type="ECO:0000313" key="11">
    <source>
        <dbReference type="Proteomes" id="UP001197378"/>
    </source>
</evidence>
<organism evidence="10 11">
    <name type="scientific">Igneacidithiobacillus copahuensis</name>
    <dbReference type="NCBI Taxonomy" id="2724909"/>
    <lineage>
        <taxon>Bacteria</taxon>
        <taxon>Pseudomonadati</taxon>
        <taxon>Pseudomonadota</taxon>
        <taxon>Acidithiobacillia</taxon>
        <taxon>Acidithiobacillales</taxon>
        <taxon>Acidithiobacillaceae</taxon>
        <taxon>Igneacidithiobacillus</taxon>
    </lineage>
</organism>
<dbReference type="GO" id="GO:0006592">
    <property type="term" value="P:ornithine biosynthetic process"/>
    <property type="evidence" value="ECO:0007669"/>
    <property type="project" value="TreeGrafter"/>
</dbReference>
<dbReference type="RefSeq" id="WP_215873035.1">
    <property type="nucleotide sequence ID" value="NZ_JAAXYO010000066.1"/>
</dbReference>
<comment type="catalytic activity">
    <reaction evidence="9">
        <text>L-glutamate + acetyl-CoA = N-acetyl-L-glutamate + CoA + H(+)</text>
        <dbReference type="Rhea" id="RHEA:24292"/>
        <dbReference type="ChEBI" id="CHEBI:15378"/>
        <dbReference type="ChEBI" id="CHEBI:29985"/>
        <dbReference type="ChEBI" id="CHEBI:44337"/>
        <dbReference type="ChEBI" id="CHEBI:57287"/>
        <dbReference type="ChEBI" id="CHEBI:57288"/>
        <dbReference type="EC" id="2.3.1.1"/>
    </reaction>
</comment>
<feature type="binding site" evidence="9">
    <location>
        <position position="155"/>
    </location>
    <ligand>
        <name>substrate</name>
    </ligand>
</feature>
<dbReference type="Gene3D" id="3.60.70.12">
    <property type="entry name" value="L-amino peptidase D-ALA esterase/amidase"/>
    <property type="match status" value="1"/>
</dbReference>
<comment type="subunit">
    <text evidence="2 9">Heterotetramer of two alpha and two beta chains.</text>
</comment>
<dbReference type="EC" id="2.3.1.35" evidence="9"/>
<feature type="binding site" evidence="9">
    <location>
        <position position="181"/>
    </location>
    <ligand>
        <name>substrate</name>
    </ligand>
</feature>
<keyword evidence="7 9" id="KW-0012">Acyltransferase</keyword>
<evidence type="ECO:0000256" key="5">
    <source>
        <dbReference type="ARBA" id="ARBA00022679"/>
    </source>
</evidence>
<dbReference type="HAMAP" id="MF_01106">
    <property type="entry name" value="ArgJ"/>
    <property type="match status" value="1"/>
</dbReference>
<feature type="binding site" evidence="9">
    <location>
        <position position="400"/>
    </location>
    <ligand>
        <name>substrate</name>
    </ligand>
</feature>
<comment type="similarity">
    <text evidence="1 9">Belongs to the ArgJ family.</text>
</comment>
<keyword evidence="6 9" id="KW-0068">Autocatalytic cleavage</keyword>
<feature type="binding site" evidence="9">
    <location>
        <position position="192"/>
    </location>
    <ligand>
        <name>substrate</name>
    </ligand>
</feature>
<feature type="binding site" evidence="9">
    <location>
        <position position="405"/>
    </location>
    <ligand>
        <name>substrate</name>
    </ligand>
</feature>
<comment type="subcellular location">
    <subcellularLocation>
        <location evidence="9">Cytoplasm</location>
    </subcellularLocation>
</comment>
<evidence type="ECO:0000256" key="2">
    <source>
        <dbReference type="ARBA" id="ARBA00011475"/>
    </source>
</evidence>
<keyword evidence="4 9" id="KW-0028">Amino-acid biosynthesis</keyword>
<keyword evidence="3 9" id="KW-0055">Arginine biosynthesis</keyword>
<comment type="caution">
    <text evidence="10">The sequence shown here is derived from an EMBL/GenBank/DDBJ whole genome shotgun (WGS) entry which is preliminary data.</text>
</comment>